<feature type="compositionally biased region" description="Pro residues" evidence="1">
    <location>
        <begin position="110"/>
        <end position="119"/>
    </location>
</feature>
<dbReference type="EMBL" id="BPQB01000018">
    <property type="protein sequence ID" value="GJE90874.1"/>
    <property type="molecule type" value="Genomic_DNA"/>
</dbReference>
<feature type="region of interest" description="Disordered" evidence="1">
    <location>
        <begin position="1"/>
        <end position="474"/>
    </location>
</feature>
<feature type="compositionally biased region" description="Basic residues" evidence="1">
    <location>
        <begin position="272"/>
        <end position="297"/>
    </location>
</feature>
<evidence type="ECO:0000313" key="2">
    <source>
        <dbReference type="EMBL" id="GJE90874.1"/>
    </source>
</evidence>
<feature type="compositionally biased region" description="Low complexity" evidence="1">
    <location>
        <begin position="12"/>
        <end position="28"/>
    </location>
</feature>
<feature type="compositionally biased region" description="Basic and acidic residues" evidence="1">
    <location>
        <begin position="120"/>
        <end position="152"/>
    </location>
</feature>
<evidence type="ECO:0000256" key="1">
    <source>
        <dbReference type="SAM" id="MobiDB-lite"/>
    </source>
</evidence>
<feature type="compositionally biased region" description="Basic and acidic residues" evidence="1">
    <location>
        <begin position="380"/>
        <end position="393"/>
    </location>
</feature>
<feature type="compositionally biased region" description="Basic and acidic residues" evidence="1">
    <location>
        <begin position="32"/>
        <end position="45"/>
    </location>
</feature>
<accession>A0A9P3GBM1</accession>
<dbReference type="OrthoDB" id="3269397at2759"/>
<feature type="compositionally biased region" description="Polar residues" evidence="1">
    <location>
        <begin position="395"/>
        <end position="408"/>
    </location>
</feature>
<name>A0A9P3GBM1_9APHY</name>
<comment type="caution">
    <text evidence="2">The sequence shown here is derived from an EMBL/GenBank/DDBJ whole genome shotgun (WGS) entry which is preliminary data.</text>
</comment>
<reference evidence="2 3" key="1">
    <citation type="submission" date="2021-08" db="EMBL/GenBank/DDBJ databases">
        <title>Draft Genome Sequence of Phanerochaete sordida strain YK-624.</title>
        <authorList>
            <person name="Mori T."/>
            <person name="Dohra H."/>
            <person name="Suzuki T."/>
            <person name="Kawagishi H."/>
            <person name="Hirai H."/>
        </authorList>
    </citation>
    <scope>NUCLEOTIDE SEQUENCE [LARGE SCALE GENOMIC DNA]</scope>
    <source>
        <strain evidence="2 3">YK-624</strain>
    </source>
</reference>
<feature type="compositionally biased region" description="Basic and acidic residues" evidence="1">
    <location>
        <begin position="88"/>
        <end position="109"/>
    </location>
</feature>
<sequence length="579" mass="66516">MAGLPPRPDFSDPPSVSRSDSRPHYYGGRPPPPEHYRERERERDVYMSGRSPPRHRHSSRPAADSYVASDRDRDRGTYGPRDAYPPPYDRREHDDRHRERGWDRREYRDYPPPPPPPSHPDYRYREPDPRADPRTWARESRESARPRYEEPRGSVIILGARKSPPRSWTQSDEIDRHPRGARYRDSPREPTRDDGRRWQTRPGLSPPHRYTGNTPPHASSSSQLPRSPRRRSPSPSAKVMSPRRRTSREPLDRRSPDVPYMSRRREEFPPRRDHRSRSRGPRRRSRSRSASPPRRRPPSVSPAQRKETREETLSPGRILEEGEREPSPKRREPPPIIQNRRDVPPHPPSSTYTPRAPAANRPMDIDRRPQERLPTLKVDAPPKSDKPSREPESAKPTSAGSATPQKAESSSRPRSPSLLQQRGITKTPTTPMSPQGRSPAVPPQPALPAKPEWSATPQAEPAAPPVGAATEPVKDELRAIEQKLMLEFGMRTWDPDPLPWQNDEVRRLKTHQLRVEQDYYAASRVARQALYELDIAKLELASTTARRELAIKQTQLALEGKAGIDWPYDYESLNSPVES</sequence>
<feature type="compositionally biased region" description="Polar residues" evidence="1">
    <location>
        <begin position="423"/>
        <end position="436"/>
    </location>
</feature>
<feature type="compositionally biased region" description="Low complexity" evidence="1">
    <location>
        <begin position="410"/>
        <end position="422"/>
    </location>
</feature>
<gene>
    <name evidence="2" type="ORF">PsYK624_070180</name>
</gene>
<feature type="compositionally biased region" description="Basic and acidic residues" evidence="1">
    <location>
        <begin position="304"/>
        <end position="344"/>
    </location>
</feature>
<dbReference type="AlphaFoldDB" id="A0A9P3GBM1"/>
<keyword evidence="3" id="KW-1185">Reference proteome</keyword>
<feature type="compositionally biased region" description="Basic and acidic residues" evidence="1">
    <location>
        <begin position="173"/>
        <end position="197"/>
    </location>
</feature>
<proteinExistence type="predicted"/>
<feature type="compositionally biased region" description="Basic and acidic residues" evidence="1">
    <location>
        <begin position="247"/>
        <end position="256"/>
    </location>
</feature>
<evidence type="ECO:0000313" key="3">
    <source>
        <dbReference type="Proteomes" id="UP000703269"/>
    </source>
</evidence>
<organism evidence="2 3">
    <name type="scientific">Phanerochaete sordida</name>
    <dbReference type="NCBI Taxonomy" id="48140"/>
    <lineage>
        <taxon>Eukaryota</taxon>
        <taxon>Fungi</taxon>
        <taxon>Dikarya</taxon>
        <taxon>Basidiomycota</taxon>
        <taxon>Agaricomycotina</taxon>
        <taxon>Agaricomycetes</taxon>
        <taxon>Polyporales</taxon>
        <taxon>Phanerochaetaceae</taxon>
        <taxon>Phanerochaete</taxon>
    </lineage>
</organism>
<protein>
    <submittedName>
        <fullName evidence="2">Uncharacterized protein</fullName>
    </submittedName>
</protein>
<dbReference type="Proteomes" id="UP000703269">
    <property type="component" value="Unassembled WGS sequence"/>
</dbReference>